<evidence type="ECO:0000313" key="12">
    <source>
        <dbReference type="Proteomes" id="UP000515123"/>
    </source>
</evidence>
<dbReference type="GO" id="GO:0004674">
    <property type="term" value="F:protein serine/threonine kinase activity"/>
    <property type="evidence" value="ECO:0007669"/>
    <property type="project" value="UniProtKB-KW"/>
</dbReference>
<feature type="domain" description="Protein kinase" evidence="11">
    <location>
        <begin position="238"/>
        <end position="513"/>
    </location>
</feature>
<keyword evidence="6 13" id="KW-0418">Kinase</keyword>
<dbReference type="PROSITE" id="PS00107">
    <property type="entry name" value="PROTEIN_KINASE_ATP"/>
    <property type="match status" value="1"/>
</dbReference>
<dbReference type="RefSeq" id="XP_020093628.1">
    <property type="nucleotide sequence ID" value="XM_020238039.1"/>
</dbReference>
<organism evidence="12 13">
    <name type="scientific">Ananas comosus</name>
    <name type="common">Pineapple</name>
    <name type="synonym">Ananas ananas</name>
    <dbReference type="NCBI Taxonomy" id="4615"/>
    <lineage>
        <taxon>Eukaryota</taxon>
        <taxon>Viridiplantae</taxon>
        <taxon>Streptophyta</taxon>
        <taxon>Embryophyta</taxon>
        <taxon>Tracheophyta</taxon>
        <taxon>Spermatophyta</taxon>
        <taxon>Magnoliopsida</taxon>
        <taxon>Liliopsida</taxon>
        <taxon>Poales</taxon>
        <taxon>Bromeliaceae</taxon>
        <taxon>Bromelioideae</taxon>
        <taxon>Ananas</taxon>
    </lineage>
</organism>
<dbReference type="Gene3D" id="1.10.510.10">
    <property type="entry name" value="Transferase(Phosphotransferase) domain 1"/>
    <property type="match status" value="1"/>
</dbReference>
<dbReference type="PROSITE" id="PS50011">
    <property type="entry name" value="PROTEIN_KINASE_DOM"/>
    <property type="match status" value="1"/>
</dbReference>
<feature type="region of interest" description="Disordered" evidence="10">
    <location>
        <begin position="143"/>
        <end position="200"/>
    </location>
</feature>
<dbReference type="Proteomes" id="UP000515123">
    <property type="component" value="Linkage group 8"/>
</dbReference>
<dbReference type="PANTHER" id="PTHR47985:SF3">
    <property type="entry name" value="SERINE_THREONINE-PROTEIN KINASE PBL21-RELATED"/>
    <property type="match status" value="1"/>
</dbReference>
<gene>
    <name evidence="13" type="primary">LOC109713813</name>
</gene>
<accession>A0A6P5FJM7</accession>
<keyword evidence="8" id="KW-0472">Membrane</keyword>
<feature type="region of interest" description="Disordered" evidence="10">
    <location>
        <begin position="95"/>
        <end position="130"/>
    </location>
</feature>
<reference evidence="13" key="2">
    <citation type="submission" date="2025-08" db="UniProtKB">
        <authorList>
            <consortium name="RefSeq"/>
        </authorList>
    </citation>
    <scope>IDENTIFICATION</scope>
    <source>
        <tissue evidence="13">Leaf</tissue>
    </source>
</reference>
<dbReference type="InterPro" id="IPR017441">
    <property type="entry name" value="Protein_kinase_ATP_BS"/>
</dbReference>
<proteinExistence type="predicted"/>
<keyword evidence="4" id="KW-0808">Transferase</keyword>
<evidence type="ECO:0000256" key="8">
    <source>
        <dbReference type="ARBA" id="ARBA00023136"/>
    </source>
</evidence>
<evidence type="ECO:0000256" key="6">
    <source>
        <dbReference type="ARBA" id="ARBA00022777"/>
    </source>
</evidence>
<dbReference type="GO" id="GO:0005524">
    <property type="term" value="F:ATP binding"/>
    <property type="evidence" value="ECO:0007669"/>
    <property type="project" value="UniProtKB-UniRule"/>
</dbReference>
<dbReference type="InterPro" id="IPR000719">
    <property type="entry name" value="Prot_kinase_dom"/>
</dbReference>
<evidence type="ECO:0000256" key="2">
    <source>
        <dbReference type="ARBA" id="ARBA00022475"/>
    </source>
</evidence>
<evidence type="ECO:0000256" key="3">
    <source>
        <dbReference type="ARBA" id="ARBA00022527"/>
    </source>
</evidence>
<dbReference type="PANTHER" id="PTHR47985">
    <property type="entry name" value="OS07G0668900 PROTEIN"/>
    <property type="match status" value="1"/>
</dbReference>
<keyword evidence="3" id="KW-0723">Serine/threonine-protein kinase</keyword>
<comment type="subcellular location">
    <subcellularLocation>
        <location evidence="1">Cell membrane</location>
    </subcellularLocation>
</comment>
<dbReference type="OrthoDB" id="635774at2759"/>
<keyword evidence="5 9" id="KW-0547">Nucleotide-binding</keyword>
<evidence type="ECO:0000256" key="7">
    <source>
        <dbReference type="ARBA" id="ARBA00022840"/>
    </source>
</evidence>
<dbReference type="GeneID" id="109713813"/>
<dbReference type="InterPro" id="IPR001245">
    <property type="entry name" value="Ser-Thr/Tyr_kinase_cat_dom"/>
</dbReference>
<dbReference type="SUPFAM" id="SSF56112">
    <property type="entry name" value="Protein kinase-like (PK-like)"/>
    <property type="match status" value="1"/>
</dbReference>
<reference evidence="12" key="1">
    <citation type="journal article" date="2015" name="Nat. Genet.">
        <title>The pineapple genome and the evolution of CAM photosynthesis.</title>
        <authorList>
            <person name="Ming R."/>
            <person name="VanBuren R."/>
            <person name="Wai C.M."/>
            <person name="Tang H."/>
            <person name="Schatz M.C."/>
            <person name="Bowers J.E."/>
            <person name="Lyons E."/>
            <person name="Wang M.L."/>
            <person name="Chen J."/>
            <person name="Biggers E."/>
            <person name="Zhang J."/>
            <person name="Huang L."/>
            <person name="Zhang L."/>
            <person name="Miao W."/>
            <person name="Zhang J."/>
            <person name="Ye Z."/>
            <person name="Miao C."/>
            <person name="Lin Z."/>
            <person name="Wang H."/>
            <person name="Zhou H."/>
            <person name="Yim W.C."/>
            <person name="Priest H.D."/>
            <person name="Zheng C."/>
            <person name="Woodhouse M."/>
            <person name="Edger P.P."/>
            <person name="Guyot R."/>
            <person name="Guo H.B."/>
            <person name="Guo H."/>
            <person name="Zheng G."/>
            <person name="Singh R."/>
            <person name="Sharma A."/>
            <person name="Min X."/>
            <person name="Zheng Y."/>
            <person name="Lee H."/>
            <person name="Gurtowski J."/>
            <person name="Sedlazeck F.J."/>
            <person name="Harkess A."/>
            <person name="McKain M.R."/>
            <person name="Liao Z."/>
            <person name="Fang J."/>
            <person name="Liu J."/>
            <person name="Zhang X."/>
            <person name="Zhang Q."/>
            <person name="Hu W."/>
            <person name="Qin Y."/>
            <person name="Wang K."/>
            <person name="Chen L.Y."/>
            <person name="Shirley N."/>
            <person name="Lin Y.R."/>
            <person name="Liu L.Y."/>
            <person name="Hernandez A.G."/>
            <person name="Wright C.L."/>
            <person name="Bulone V."/>
            <person name="Tuskan G.A."/>
            <person name="Heath K."/>
            <person name="Zee F."/>
            <person name="Moore P.H."/>
            <person name="Sunkar R."/>
            <person name="Leebens-Mack J.H."/>
            <person name="Mockler T."/>
            <person name="Bennetzen J.L."/>
            <person name="Freeling M."/>
            <person name="Sankoff D."/>
            <person name="Paterson A.H."/>
            <person name="Zhu X."/>
            <person name="Yang X."/>
            <person name="Smith J.A."/>
            <person name="Cushman J.C."/>
            <person name="Paull R.E."/>
            <person name="Yu Q."/>
        </authorList>
    </citation>
    <scope>NUCLEOTIDE SEQUENCE [LARGE SCALE GENOMIC DNA]</scope>
    <source>
        <strain evidence="12">cv. F153</strain>
    </source>
</reference>
<evidence type="ECO:0000256" key="4">
    <source>
        <dbReference type="ARBA" id="ARBA00022679"/>
    </source>
</evidence>
<feature type="compositionally biased region" description="Polar residues" evidence="10">
    <location>
        <begin position="160"/>
        <end position="177"/>
    </location>
</feature>
<keyword evidence="12" id="KW-1185">Reference proteome</keyword>
<feature type="compositionally biased region" description="Pro residues" evidence="10">
    <location>
        <begin position="17"/>
        <end position="51"/>
    </location>
</feature>
<evidence type="ECO:0000259" key="11">
    <source>
        <dbReference type="PROSITE" id="PS50011"/>
    </source>
</evidence>
<evidence type="ECO:0000256" key="5">
    <source>
        <dbReference type="ARBA" id="ARBA00022741"/>
    </source>
</evidence>
<dbReference type="FunFam" id="3.30.200.20:FF:000162">
    <property type="entry name" value="Adenine nucleotide alpha hydrolase-like domain kinase"/>
    <property type="match status" value="1"/>
</dbReference>
<evidence type="ECO:0000256" key="9">
    <source>
        <dbReference type="PROSITE-ProRule" id="PRU10141"/>
    </source>
</evidence>
<feature type="binding site" evidence="9">
    <location>
        <position position="266"/>
    </location>
    <ligand>
        <name>ATP</name>
        <dbReference type="ChEBI" id="CHEBI:30616"/>
    </ligand>
</feature>
<evidence type="ECO:0000313" key="13">
    <source>
        <dbReference type="RefSeq" id="XP_020093628.1"/>
    </source>
</evidence>
<evidence type="ECO:0000256" key="10">
    <source>
        <dbReference type="SAM" id="MobiDB-lite"/>
    </source>
</evidence>
<dbReference type="GO" id="GO:0005886">
    <property type="term" value="C:plasma membrane"/>
    <property type="evidence" value="ECO:0007669"/>
    <property type="project" value="UniProtKB-SubCell"/>
</dbReference>
<dbReference type="PROSITE" id="PS00108">
    <property type="entry name" value="PROTEIN_KINASE_ST"/>
    <property type="match status" value="1"/>
</dbReference>
<sequence length="533" mass="58067">MGCFCSIDQSSDTPSSSSPPPPPPPTPPQPPQWNSPPALLIPPQPHPPPLQSSPAEQMPRCPQSSPLLIPTVQSASPRLAPIYWGSAVSCRVLIEPRGGPPPSPHRVPIEQSTSPPPSSRCVPTEWRSSPLPSDRRVLIERRGRPLPSPLRVPIERIASPPSSSRHVPTKRSTSLLSSPRRVPIARNTSPPPGGSSLFEPFFKGPSVAASSSSAPSAEMKKHSQNFTFHDLAIATENFSNANFLGEGGFGNVYKGKLNSGEVVAVKVLRKMGVQGNKEFLTEVLMLTMLKHPNLIGLVGFCSEGDQRLLVYEFMPNGTLLDHLFDLPPNREPLDWTTRIKIILGVANGLHYLHDLADPPVIYRDMKAENILLDDDFNPKLSDFGLTKLAPAGDEAYVFTRILENQGYCDPEYVATGKLSKKSDVYSFGILMLELISGRIVYDETAPRLLAWASACLSNRKLYVQLVDPLLLGCFRRRSLNILAPVIGFCTNYEPCLRPPIKDVVKAVANAASFSYDSESSTPSTTSSESSASL</sequence>
<dbReference type="AlphaFoldDB" id="A0A6P5FJM7"/>
<name>A0A6P5FJM7_ANACO</name>
<feature type="region of interest" description="Disordered" evidence="10">
    <location>
        <begin position="1"/>
        <end position="69"/>
    </location>
</feature>
<protein>
    <submittedName>
        <fullName evidence="13">Probable serine/threonine-protein kinase PBL21 isoform X1</fullName>
    </submittedName>
</protein>
<dbReference type="Gene3D" id="3.30.200.20">
    <property type="entry name" value="Phosphorylase Kinase, domain 1"/>
    <property type="match status" value="1"/>
</dbReference>
<dbReference type="Pfam" id="PF07714">
    <property type="entry name" value="PK_Tyr_Ser-Thr"/>
    <property type="match status" value="1"/>
</dbReference>
<dbReference type="FunFam" id="1.10.510.10:FF:000095">
    <property type="entry name" value="protein STRUBBELIG-RECEPTOR FAMILY 8"/>
    <property type="match status" value="1"/>
</dbReference>
<keyword evidence="2" id="KW-1003">Cell membrane</keyword>
<dbReference type="CDD" id="cd14066">
    <property type="entry name" value="STKc_IRAK"/>
    <property type="match status" value="1"/>
</dbReference>
<dbReference type="InterPro" id="IPR008271">
    <property type="entry name" value="Ser/Thr_kinase_AS"/>
</dbReference>
<evidence type="ECO:0000256" key="1">
    <source>
        <dbReference type="ARBA" id="ARBA00004236"/>
    </source>
</evidence>
<keyword evidence="7 9" id="KW-0067">ATP-binding</keyword>
<dbReference type="SMART" id="SM00220">
    <property type="entry name" value="S_TKc"/>
    <property type="match status" value="1"/>
</dbReference>
<dbReference type="InterPro" id="IPR011009">
    <property type="entry name" value="Kinase-like_dom_sf"/>
</dbReference>